<organism evidence="2 3">
    <name type="scientific">Sphaerospermopsis torques-reginae ITEP-024</name>
    <dbReference type="NCBI Taxonomy" id="984208"/>
    <lineage>
        <taxon>Bacteria</taxon>
        <taxon>Bacillati</taxon>
        <taxon>Cyanobacteriota</taxon>
        <taxon>Cyanophyceae</taxon>
        <taxon>Nostocales</taxon>
        <taxon>Aphanizomenonaceae</taxon>
        <taxon>Sphaerospermopsis</taxon>
        <taxon>Sphaerospermopsis torques-reginae</taxon>
    </lineage>
</organism>
<sequence length="120" mass="13706">MNRICFYLDEDTIKTALIQALKNADLDVVTVADVKRLGYTDEEQLIWATEQKRVIYSFNIGDFCRLHRDFMAENKSHTGIILASQQQYSVGQQLRGLLKLAAEKSAQDMVNELVFLSAYV</sequence>
<dbReference type="InterPro" id="IPR041049">
    <property type="entry name" value="DUF5615"/>
</dbReference>
<feature type="domain" description="DUF5615" evidence="1">
    <location>
        <begin position="6"/>
        <end position="117"/>
    </location>
</feature>
<accession>A0ABX8WVU0</accession>
<gene>
    <name evidence="2" type="ORF">K2F26_16765</name>
</gene>
<name>A0ABX8WVU0_9CYAN</name>
<keyword evidence="3" id="KW-1185">Reference proteome</keyword>
<dbReference type="EMBL" id="CP080598">
    <property type="protein sequence ID" value="QYX30535.1"/>
    <property type="molecule type" value="Genomic_DNA"/>
</dbReference>
<dbReference type="Pfam" id="PF18480">
    <property type="entry name" value="DUF5615"/>
    <property type="match status" value="1"/>
</dbReference>
<protein>
    <submittedName>
        <fullName evidence="2">DUF5615 family PIN-like protein</fullName>
    </submittedName>
</protein>
<evidence type="ECO:0000259" key="1">
    <source>
        <dbReference type="Pfam" id="PF18480"/>
    </source>
</evidence>
<reference evidence="2 3" key="1">
    <citation type="journal article" date="2022" name="J. Am. Chem. Soc.">
        <title>Biosynthesis of Guanitoxin Enables Global Environmental Detection in Freshwater Cyanobacteria.</title>
        <authorList>
            <person name="Lima S.T."/>
            <person name="Fallon T.R."/>
            <person name="Cordoza J.L."/>
            <person name="Chekan J.R."/>
            <person name="Delbaje E."/>
            <person name="Hopiavuori A.R."/>
            <person name="Alvarenga D.O."/>
            <person name="Wood S.M."/>
            <person name="Luhavaya H."/>
            <person name="Baumgartner J.T."/>
            <person name="Dorr F.A."/>
            <person name="Etchegaray A."/>
            <person name="Pinto E."/>
            <person name="McKinnie S.M.K."/>
            <person name="Fiore M.F."/>
            <person name="Moore B.S."/>
        </authorList>
    </citation>
    <scope>NUCLEOTIDE SEQUENCE [LARGE SCALE GENOMIC DNA]</scope>
    <source>
        <strain evidence="2 3">ITEP-024</strain>
    </source>
</reference>
<evidence type="ECO:0000313" key="2">
    <source>
        <dbReference type="EMBL" id="QYX30535.1"/>
    </source>
</evidence>
<proteinExistence type="predicted"/>
<dbReference type="RefSeq" id="WP_220608713.1">
    <property type="nucleotide sequence ID" value="NZ_CP080598.1"/>
</dbReference>
<dbReference type="Proteomes" id="UP000826540">
    <property type="component" value="Chromosome"/>
</dbReference>
<evidence type="ECO:0000313" key="3">
    <source>
        <dbReference type="Proteomes" id="UP000826540"/>
    </source>
</evidence>